<gene>
    <name evidence="5 7" type="ORF">P152DRAFT_239417</name>
</gene>
<name>A0A6G1GAA9_9PEZI</name>
<keyword evidence="1 3" id="KW-0210">Decarboxylase</keyword>
<evidence type="ECO:0000313" key="5">
    <source>
        <dbReference type="EMBL" id="KAF1814942.1"/>
    </source>
</evidence>
<dbReference type="InterPro" id="IPR006680">
    <property type="entry name" value="Amidohydro-rel"/>
</dbReference>
<dbReference type="PANTHER" id="PTHR21240">
    <property type="entry name" value="2-AMINO-3-CARBOXYLMUCONATE-6-SEMIALDEHYDE DECARBOXYLASE"/>
    <property type="match status" value="1"/>
</dbReference>
<sequence>MSVVDIHTHMYPPSYISLLQSRYDGAGSAVPYIRTFEDAPDDPRLIILPDEDAKGGRGRPVGPEYWSVEQKIAFMDTHNIETSVVSLANPWLDFLSGFESPTWAAKINDDFEAICASHSPRLFFFGVLPLSGPPLTIIAEIKRLQTLKYARGVVIGTTGLGRGLDDPEMGKIWEALEETNTFVFLHPHYGLPSSVYGSRASEYGHVLPLALGFPMETTIAVARMWISCVWDRYPGLQILLAHAGGAIPSLAGRLQSCLEHDGHLRGNGKEEGPKRTIQEVLKQNIYLDAVVYGEVGISAAVGLVGKDRVMFGTDHPFFPPLGADEKEWLSVRTNYDAIQEAFTDEQDQDAKGVLGGNAIKVLRLQVD</sequence>
<organism evidence="5">
    <name type="scientific">Eremomyces bilateralis CBS 781.70</name>
    <dbReference type="NCBI Taxonomy" id="1392243"/>
    <lineage>
        <taxon>Eukaryota</taxon>
        <taxon>Fungi</taxon>
        <taxon>Dikarya</taxon>
        <taxon>Ascomycota</taxon>
        <taxon>Pezizomycotina</taxon>
        <taxon>Dothideomycetes</taxon>
        <taxon>Dothideomycetes incertae sedis</taxon>
        <taxon>Eremomycetales</taxon>
        <taxon>Eremomycetaceae</taxon>
        <taxon>Eremomyces</taxon>
    </lineage>
</organism>
<reference evidence="7" key="2">
    <citation type="submission" date="2020-04" db="EMBL/GenBank/DDBJ databases">
        <authorList>
            <consortium name="NCBI Genome Project"/>
        </authorList>
    </citation>
    <scope>NUCLEOTIDE SEQUENCE</scope>
    <source>
        <strain evidence="7">CBS 781.70</strain>
    </source>
</reference>
<dbReference type="GeneID" id="54415179"/>
<dbReference type="AlphaFoldDB" id="A0A6G1GAA9"/>
<evidence type="ECO:0000256" key="1">
    <source>
        <dbReference type="ARBA" id="ARBA00022793"/>
    </source>
</evidence>
<keyword evidence="2 3" id="KW-0456">Lyase</keyword>
<accession>A0A6G1GAA9</accession>
<dbReference type="GO" id="GO:0016831">
    <property type="term" value="F:carboxy-lyase activity"/>
    <property type="evidence" value="ECO:0007669"/>
    <property type="project" value="UniProtKB-KW"/>
</dbReference>
<reference evidence="7" key="3">
    <citation type="submission" date="2025-04" db="UniProtKB">
        <authorList>
            <consortium name="RefSeq"/>
        </authorList>
    </citation>
    <scope>IDENTIFICATION</scope>
    <source>
        <strain evidence="7">CBS 781.70</strain>
    </source>
</reference>
<dbReference type="GO" id="GO:0005829">
    <property type="term" value="C:cytosol"/>
    <property type="evidence" value="ECO:0007669"/>
    <property type="project" value="TreeGrafter"/>
</dbReference>
<dbReference type="RefSeq" id="XP_033536573.1">
    <property type="nucleotide sequence ID" value="XM_033674609.1"/>
</dbReference>
<evidence type="ECO:0000256" key="3">
    <source>
        <dbReference type="RuleBase" id="RU366045"/>
    </source>
</evidence>
<dbReference type="Pfam" id="PF04909">
    <property type="entry name" value="Amidohydro_2"/>
    <property type="match status" value="1"/>
</dbReference>
<proteinExistence type="inferred from homology"/>
<evidence type="ECO:0000259" key="4">
    <source>
        <dbReference type="Pfam" id="PF04909"/>
    </source>
</evidence>
<dbReference type="GO" id="GO:0019748">
    <property type="term" value="P:secondary metabolic process"/>
    <property type="evidence" value="ECO:0007669"/>
    <property type="project" value="TreeGrafter"/>
</dbReference>
<evidence type="ECO:0000313" key="7">
    <source>
        <dbReference type="RefSeq" id="XP_033536573.1"/>
    </source>
</evidence>
<feature type="domain" description="Amidohydrolase-related" evidence="4">
    <location>
        <begin position="4"/>
        <end position="364"/>
    </location>
</feature>
<evidence type="ECO:0000313" key="6">
    <source>
        <dbReference type="Proteomes" id="UP000504638"/>
    </source>
</evidence>
<comment type="similarity">
    <text evidence="3">Belongs to the metallo-dependent hydrolases superfamily.</text>
</comment>
<dbReference type="InterPro" id="IPR032465">
    <property type="entry name" value="ACMSD"/>
</dbReference>
<dbReference type="PANTHER" id="PTHR21240:SF28">
    <property type="entry name" value="ISO-OROTATE DECARBOXYLASE (EUROFUNG)"/>
    <property type="match status" value="1"/>
</dbReference>
<dbReference type="Gene3D" id="3.20.20.140">
    <property type="entry name" value="Metal-dependent hydrolases"/>
    <property type="match status" value="1"/>
</dbReference>
<dbReference type="EMBL" id="ML975152">
    <property type="protein sequence ID" value="KAF1814942.1"/>
    <property type="molecule type" value="Genomic_DNA"/>
</dbReference>
<dbReference type="SUPFAM" id="SSF51556">
    <property type="entry name" value="Metallo-dependent hydrolases"/>
    <property type="match status" value="1"/>
</dbReference>
<dbReference type="FunFam" id="3.20.20.140:FF:000055">
    <property type="entry name" value="Uracil-5-carboxylate decarboxylase"/>
    <property type="match status" value="1"/>
</dbReference>
<dbReference type="InterPro" id="IPR032466">
    <property type="entry name" value="Metal_Hydrolase"/>
</dbReference>
<protein>
    <submittedName>
        <fullName evidence="5 7">Uracil-5-carboxylate decarboxylase</fullName>
    </submittedName>
</protein>
<dbReference type="OrthoDB" id="191270at2759"/>
<keyword evidence="6" id="KW-1185">Reference proteome</keyword>
<reference evidence="5 7" key="1">
    <citation type="submission" date="2020-01" db="EMBL/GenBank/DDBJ databases">
        <authorList>
            <consortium name="DOE Joint Genome Institute"/>
            <person name="Haridas S."/>
            <person name="Albert R."/>
            <person name="Binder M."/>
            <person name="Bloem J."/>
            <person name="Labutti K."/>
            <person name="Salamov A."/>
            <person name="Andreopoulos B."/>
            <person name="Baker S.E."/>
            <person name="Barry K."/>
            <person name="Bills G."/>
            <person name="Bluhm B.H."/>
            <person name="Cannon C."/>
            <person name="Castanera R."/>
            <person name="Culley D.E."/>
            <person name="Daum C."/>
            <person name="Ezra D."/>
            <person name="Gonzalez J.B."/>
            <person name="Henrissat B."/>
            <person name="Kuo A."/>
            <person name="Liang C."/>
            <person name="Lipzen A."/>
            <person name="Lutzoni F."/>
            <person name="Magnuson J."/>
            <person name="Mondo S."/>
            <person name="Nolan M."/>
            <person name="Ohm R."/>
            <person name="Pangilinan J."/>
            <person name="Park H.-J."/>
            <person name="Ramirez L."/>
            <person name="Alfaro M."/>
            <person name="Sun H."/>
            <person name="Tritt A."/>
            <person name="Yoshinaga Y."/>
            <person name="Zwiers L.-H."/>
            <person name="Turgeon B.G."/>
            <person name="Goodwin S.B."/>
            <person name="Spatafora J.W."/>
            <person name="Crous P.W."/>
            <person name="Grigoriev I.V."/>
        </authorList>
    </citation>
    <scope>NUCLEOTIDE SEQUENCE</scope>
    <source>
        <strain evidence="5 7">CBS 781.70</strain>
    </source>
</reference>
<dbReference type="Proteomes" id="UP000504638">
    <property type="component" value="Unplaced"/>
</dbReference>
<dbReference type="GO" id="GO:0016787">
    <property type="term" value="F:hydrolase activity"/>
    <property type="evidence" value="ECO:0007669"/>
    <property type="project" value="InterPro"/>
</dbReference>
<evidence type="ECO:0000256" key="2">
    <source>
        <dbReference type="ARBA" id="ARBA00023239"/>
    </source>
</evidence>